<dbReference type="InParanoid" id="T1ICC7"/>
<reference evidence="2" key="1">
    <citation type="submission" date="2015-05" db="UniProtKB">
        <authorList>
            <consortium name="EnsemblMetazoa"/>
        </authorList>
    </citation>
    <scope>IDENTIFICATION</scope>
</reference>
<keyword evidence="3" id="KW-1185">Reference proteome</keyword>
<name>T1ICC7_RHOPR</name>
<accession>T1ICC7</accession>
<dbReference type="EMBL" id="ACPB03022323">
    <property type="status" value="NOT_ANNOTATED_CDS"/>
    <property type="molecule type" value="Genomic_DNA"/>
</dbReference>
<dbReference type="EnsemblMetazoa" id="RPRC013947-RA">
    <property type="protein sequence ID" value="RPRC013947-PA"/>
    <property type="gene ID" value="RPRC013947"/>
</dbReference>
<dbReference type="InterPro" id="IPR039353">
    <property type="entry name" value="TF_Adf1"/>
</dbReference>
<protein>
    <submittedName>
        <fullName evidence="2">MADF domain-containing protein</fullName>
    </submittedName>
</protein>
<dbReference type="AlphaFoldDB" id="T1ICC7"/>
<evidence type="ECO:0000313" key="3">
    <source>
        <dbReference type="Proteomes" id="UP000015103"/>
    </source>
</evidence>
<dbReference type="PANTHER" id="PTHR12243">
    <property type="entry name" value="MADF DOMAIN TRANSCRIPTION FACTOR"/>
    <property type="match status" value="1"/>
</dbReference>
<organism evidence="2 3">
    <name type="scientific">Rhodnius prolixus</name>
    <name type="common">Triatomid bug</name>
    <dbReference type="NCBI Taxonomy" id="13249"/>
    <lineage>
        <taxon>Eukaryota</taxon>
        <taxon>Metazoa</taxon>
        <taxon>Ecdysozoa</taxon>
        <taxon>Arthropoda</taxon>
        <taxon>Hexapoda</taxon>
        <taxon>Insecta</taxon>
        <taxon>Pterygota</taxon>
        <taxon>Neoptera</taxon>
        <taxon>Paraneoptera</taxon>
        <taxon>Hemiptera</taxon>
        <taxon>Heteroptera</taxon>
        <taxon>Panheteroptera</taxon>
        <taxon>Cimicomorpha</taxon>
        <taxon>Reduviidae</taxon>
        <taxon>Triatominae</taxon>
        <taxon>Rhodnius</taxon>
    </lineage>
</organism>
<dbReference type="Pfam" id="PF10545">
    <property type="entry name" value="MADF_DNA_bdg"/>
    <property type="match status" value="1"/>
</dbReference>
<dbReference type="VEuPathDB" id="VectorBase:RPRC013947"/>
<dbReference type="HOGENOM" id="CLU_1211113_0_0_1"/>
<evidence type="ECO:0000256" key="1">
    <source>
        <dbReference type="SAM" id="MobiDB-lite"/>
    </source>
</evidence>
<sequence length="229" mass="25944">MPSTLARSQARRKWKSLRDTFRKVRRIIKDAAKKNKEYLNTWQYYEKLEFLKDQFEDEVTQGANDVLPQGGMHSSTGSITEVPETVSAPTAIESSPSETYEQLKEFLQIKPRQRLSSDTNHTIEGENVLEEQTETGNISQANFDIVTPGGKHFSREPIFESALSSPNNSQKAADCQQQSTSETSYNAHQPLGHHNVQQSMSATLNTNTSFLNLLNDPNYCEWECEWPPG</sequence>
<dbReference type="Proteomes" id="UP000015103">
    <property type="component" value="Unassembled WGS sequence"/>
</dbReference>
<feature type="compositionally biased region" description="Polar residues" evidence="1">
    <location>
        <begin position="162"/>
        <end position="187"/>
    </location>
</feature>
<dbReference type="PANTHER" id="PTHR12243:SF67">
    <property type="entry name" value="COREPRESSOR OF PANGOLIN, ISOFORM A-RELATED"/>
    <property type="match status" value="1"/>
</dbReference>
<proteinExistence type="predicted"/>
<feature type="region of interest" description="Disordered" evidence="1">
    <location>
        <begin position="161"/>
        <end position="190"/>
    </location>
</feature>
<evidence type="ECO:0000313" key="2">
    <source>
        <dbReference type="EnsemblMetazoa" id="RPRC013947-PA"/>
    </source>
</evidence>
<dbReference type="InterPro" id="IPR006578">
    <property type="entry name" value="MADF-dom"/>
</dbReference>